<reference evidence="1 2" key="1">
    <citation type="journal article" date="2011" name="PLoS Pathog.">
        <title>Endophytic Life Strategies Decoded by Genome and Transcriptome Analyses of the Mutualistic Root Symbiont Piriformospora indica.</title>
        <authorList>
            <person name="Zuccaro A."/>
            <person name="Lahrmann U."/>
            <person name="Guldener U."/>
            <person name="Langen G."/>
            <person name="Pfiffi S."/>
            <person name="Biedenkopf D."/>
            <person name="Wong P."/>
            <person name="Samans B."/>
            <person name="Grimm C."/>
            <person name="Basiewicz M."/>
            <person name="Murat C."/>
            <person name="Martin F."/>
            <person name="Kogel K.H."/>
        </authorList>
    </citation>
    <scope>NUCLEOTIDE SEQUENCE [LARGE SCALE GENOMIC DNA]</scope>
    <source>
        <strain evidence="1 2">DSM 11827</strain>
    </source>
</reference>
<proteinExistence type="predicted"/>
<dbReference type="Proteomes" id="UP000007148">
    <property type="component" value="Unassembled WGS sequence"/>
</dbReference>
<dbReference type="GO" id="GO:0007166">
    <property type="term" value="P:cell surface receptor signaling pathway"/>
    <property type="evidence" value="ECO:0007669"/>
    <property type="project" value="InterPro"/>
</dbReference>
<comment type="caution">
    <text evidence="1">The sequence shown here is derived from an EMBL/GenBank/DDBJ whole genome shotgun (WGS) entry which is preliminary data.</text>
</comment>
<evidence type="ECO:0000313" key="1">
    <source>
        <dbReference type="EMBL" id="CCA72581.1"/>
    </source>
</evidence>
<accession>G4TMN8</accession>
<dbReference type="AlphaFoldDB" id="G4TMN8"/>
<dbReference type="HOGENOM" id="CLU_1384644_0_0_1"/>
<protein>
    <submittedName>
        <fullName evidence="1">Uncharacterized protein</fullName>
    </submittedName>
</protein>
<dbReference type="InParanoid" id="G4TMN8"/>
<name>G4TMN8_SERID</name>
<dbReference type="CDD" id="cd21037">
    <property type="entry name" value="MLKL_NTD"/>
    <property type="match status" value="1"/>
</dbReference>
<dbReference type="OrthoDB" id="2614383at2759"/>
<organism evidence="1 2">
    <name type="scientific">Serendipita indica (strain DSM 11827)</name>
    <name type="common">Root endophyte fungus</name>
    <name type="synonym">Piriformospora indica</name>
    <dbReference type="NCBI Taxonomy" id="1109443"/>
    <lineage>
        <taxon>Eukaryota</taxon>
        <taxon>Fungi</taxon>
        <taxon>Dikarya</taxon>
        <taxon>Basidiomycota</taxon>
        <taxon>Agaricomycotina</taxon>
        <taxon>Agaricomycetes</taxon>
        <taxon>Sebacinales</taxon>
        <taxon>Serendipitaceae</taxon>
        <taxon>Serendipita</taxon>
    </lineage>
</organism>
<gene>
    <name evidence="1" type="ORF">PIIN_06518</name>
</gene>
<dbReference type="InterPro" id="IPR036537">
    <property type="entry name" value="Adaptor_Cbl_N_dom_sf"/>
</dbReference>
<sequence>MPQIYPITKTQMLTRVLNPSMLIIAVQLSVLKQDMVQVIQKAGSTTGLPFIRAIDTDKAVGATTVALRHAVHLTELAPIPFLKGLVSLALQVAESIEAKRQRKRTAESLKVHATSLLGLVEQYAEVENLAPGVKTALHQLSESLKNVHIRLSRMLEKRPRYFFQSSDAEIIKDCTDEIQRACSIFNMACNLYLIQQR</sequence>
<dbReference type="InterPro" id="IPR059179">
    <property type="entry name" value="MLKL-like_MCAfunc"/>
</dbReference>
<keyword evidence="2" id="KW-1185">Reference proteome</keyword>
<dbReference type="Gene3D" id="1.20.930.20">
    <property type="entry name" value="Adaptor protein Cbl, N-terminal domain"/>
    <property type="match status" value="1"/>
</dbReference>
<dbReference type="EMBL" id="CAFZ01000172">
    <property type="protein sequence ID" value="CCA72581.1"/>
    <property type="molecule type" value="Genomic_DNA"/>
</dbReference>
<evidence type="ECO:0000313" key="2">
    <source>
        <dbReference type="Proteomes" id="UP000007148"/>
    </source>
</evidence>